<evidence type="ECO:0000256" key="1">
    <source>
        <dbReference type="SAM" id="MobiDB-lite"/>
    </source>
</evidence>
<evidence type="ECO:0000313" key="3">
    <source>
        <dbReference type="Proteomes" id="UP000002287"/>
    </source>
</evidence>
<proteinExistence type="predicted"/>
<sequence length="149" mass="17199">MHRCGFARDQRHLACRRVDRSKDRYARRFAAQLAASNRKHDHVPPRTRYRAIAPTTNRRDDSDTQSKLDGPKCRVKQRVQTAIRQFEGARQAARRGRTTRARHGRGMQVRAVSRPCIGRTCQWIPIAGAHRPTATSARTDWQRRAGGRY</sequence>
<gene>
    <name evidence="2" type="ordered locus">Bcep1808_4903</name>
</gene>
<name>A4JNK7_BURVG</name>
<accession>A4JNK7</accession>
<dbReference type="EMBL" id="CP000615">
    <property type="protein sequence ID" value="ABO57860.1"/>
    <property type="molecule type" value="Genomic_DNA"/>
</dbReference>
<organism evidence="2 3">
    <name type="scientific">Burkholderia vietnamiensis (strain G4 / LMG 22486)</name>
    <name type="common">Burkholderia cepacia (strain R1808)</name>
    <dbReference type="NCBI Taxonomy" id="269482"/>
    <lineage>
        <taxon>Bacteria</taxon>
        <taxon>Pseudomonadati</taxon>
        <taxon>Pseudomonadota</taxon>
        <taxon>Betaproteobacteria</taxon>
        <taxon>Burkholderiales</taxon>
        <taxon>Burkholderiaceae</taxon>
        <taxon>Burkholderia</taxon>
        <taxon>Burkholderia cepacia complex</taxon>
    </lineage>
</organism>
<feature type="compositionally biased region" description="Basic residues" evidence="1">
    <location>
        <begin position="37"/>
        <end position="49"/>
    </location>
</feature>
<evidence type="ECO:0000313" key="2">
    <source>
        <dbReference type="EMBL" id="ABO57860.1"/>
    </source>
</evidence>
<dbReference type="HOGENOM" id="CLU_1746240_0_0_4"/>
<dbReference type="Proteomes" id="UP000002287">
    <property type="component" value="Chromosome 2"/>
</dbReference>
<reference evidence="3" key="1">
    <citation type="submission" date="2007-03" db="EMBL/GenBank/DDBJ databases">
        <title>Complete sequence of chromosome 2 of Burkholderia vietnamiensis G4.</title>
        <authorList>
            <consortium name="US DOE Joint Genome Institute"/>
            <person name="Copeland A."/>
            <person name="Lucas S."/>
            <person name="Lapidus A."/>
            <person name="Barry K."/>
            <person name="Detter J.C."/>
            <person name="Glavina del Rio T."/>
            <person name="Hammon N."/>
            <person name="Israni S."/>
            <person name="Dalin E."/>
            <person name="Tice H."/>
            <person name="Pitluck S."/>
            <person name="Chain P."/>
            <person name="Malfatti S."/>
            <person name="Shin M."/>
            <person name="Vergez L."/>
            <person name="Schmutz J."/>
            <person name="Larimer F."/>
            <person name="Land M."/>
            <person name="Hauser L."/>
            <person name="Kyrpides N."/>
            <person name="Tiedje J."/>
            <person name="Richardson P."/>
        </authorList>
    </citation>
    <scope>NUCLEOTIDE SEQUENCE [LARGE SCALE GENOMIC DNA]</scope>
    <source>
        <strain evidence="3">G4 / LMG 22486</strain>
    </source>
</reference>
<dbReference type="AlphaFoldDB" id="A4JNK7"/>
<protein>
    <submittedName>
        <fullName evidence="2">Uncharacterized protein</fullName>
    </submittedName>
</protein>
<feature type="region of interest" description="Disordered" evidence="1">
    <location>
        <begin position="35"/>
        <end position="74"/>
    </location>
</feature>
<feature type="compositionally biased region" description="Basic and acidic residues" evidence="1">
    <location>
        <begin position="57"/>
        <end position="72"/>
    </location>
</feature>
<dbReference type="KEGG" id="bvi:Bcep1808_4903"/>